<evidence type="ECO:0000313" key="5">
    <source>
        <dbReference type="EMBL" id="MBC2576771.1"/>
    </source>
</evidence>
<keyword evidence="3" id="KW-0406">Ion transport</keyword>
<keyword evidence="6" id="KW-1185">Reference proteome</keyword>
<comment type="caution">
    <text evidence="5">The sequence shown here is derived from an EMBL/GenBank/DDBJ whole genome shotgun (WGS) entry which is preliminary data.</text>
</comment>
<name>A0ABR6TMW1_9FIRM</name>
<keyword evidence="4" id="KW-0066">ATP synthesis</keyword>
<dbReference type="RefSeq" id="WP_185624789.1">
    <property type="nucleotide sequence ID" value="NZ_JABGBW010000012.1"/>
</dbReference>
<sequence>MAKEALLKIVEAEEQADFLVKKAKEDAKKMINAADAKSKGYIEDMIIKAKAECERLKSQAEYEIKEELEYISCNSDDKCKSIVEIPQDKFDEAKKILVERIVK</sequence>
<dbReference type="InterPro" id="IPR028987">
    <property type="entry name" value="ATP_synth_B-like_membr_sf"/>
</dbReference>
<reference evidence="5 6" key="1">
    <citation type="submission" date="2020-05" db="EMBL/GenBank/DDBJ databases">
        <title>Draft genome of xy-202 and genomic insight in genome of the genus Peptostreptococcus.</title>
        <authorList>
            <person name="Zhang Z."/>
        </authorList>
    </citation>
    <scope>NUCLEOTIDE SEQUENCE [LARGE SCALE GENOMIC DNA]</scope>
    <source>
        <strain evidence="5 6">DSM 27025</strain>
    </source>
</reference>
<evidence type="ECO:0000256" key="4">
    <source>
        <dbReference type="ARBA" id="ARBA00023310"/>
    </source>
</evidence>
<dbReference type="SUPFAM" id="SSF81573">
    <property type="entry name" value="F1F0 ATP synthase subunit B, membrane domain"/>
    <property type="match status" value="1"/>
</dbReference>
<accession>A0ABR6TMW1</accession>
<dbReference type="Gene3D" id="1.20.5.2950">
    <property type="match status" value="1"/>
</dbReference>
<evidence type="ECO:0000256" key="3">
    <source>
        <dbReference type="ARBA" id="ARBA00023065"/>
    </source>
</evidence>
<evidence type="ECO:0000256" key="2">
    <source>
        <dbReference type="ARBA" id="ARBA00022781"/>
    </source>
</evidence>
<protein>
    <recommendedName>
        <fullName evidence="7">V/A-type H+-transporting ATPase subunit G/H</fullName>
    </recommendedName>
</protein>
<gene>
    <name evidence="5" type="ORF">HLB29_08820</name>
</gene>
<evidence type="ECO:0000313" key="6">
    <source>
        <dbReference type="Proteomes" id="UP000713904"/>
    </source>
</evidence>
<keyword evidence="1" id="KW-0813">Transport</keyword>
<dbReference type="EMBL" id="JABGBW010000012">
    <property type="protein sequence ID" value="MBC2576771.1"/>
    <property type="molecule type" value="Genomic_DNA"/>
</dbReference>
<dbReference type="Proteomes" id="UP000713904">
    <property type="component" value="Unassembled WGS sequence"/>
</dbReference>
<proteinExistence type="predicted"/>
<organism evidence="5 6">
    <name type="scientific">Peptostreptococcus canis</name>
    <dbReference type="NCBI Taxonomy" id="1159213"/>
    <lineage>
        <taxon>Bacteria</taxon>
        <taxon>Bacillati</taxon>
        <taxon>Bacillota</taxon>
        <taxon>Clostridia</taxon>
        <taxon>Peptostreptococcales</taxon>
        <taxon>Peptostreptococcaceae</taxon>
        <taxon>Peptostreptococcus</taxon>
    </lineage>
</organism>
<evidence type="ECO:0000256" key="1">
    <source>
        <dbReference type="ARBA" id="ARBA00022448"/>
    </source>
</evidence>
<keyword evidence="2" id="KW-0375">Hydrogen ion transport</keyword>
<evidence type="ECO:0008006" key="7">
    <source>
        <dbReference type="Google" id="ProtNLM"/>
    </source>
</evidence>